<keyword evidence="6" id="KW-1185">Reference proteome</keyword>
<evidence type="ECO:0000313" key="6">
    <source>
        <dbReference type="Proteomes" id="UP001359308"/>
    </source>
</evidence>
<organism evidence="5 6">
    <name type="scientific">Methylococcus capsulatus</name>
    <dbReference type="NCBI Taxonomy" id="414"/>
    <lineage>
        <taxon>Bacteria</taxon>
        <taxon>Pseudomonadati</taxon>
        <taxon>Pseudomonadota</taxon>
        <taxon>Gammaproteobacteria</taxon>
        <taxon>Methylococcales</taxon>
        <taxon>Methylococcaceae</taxon>
        <taxon>Methylococcus</taxon>
    </lineage>
</organism>
<feature type="domain" description="Carbohydrate kinase FGGY N-terminal" evidence="4">
    <location>
        <begin position="6"/>
        <end position="131"/>
    </location>
</feature>
<evidence type="ECO:0000259" key="4">
    <source>
        <dbReference type="Pfam" id="PF00370"/>
    </source>
</evidence>
<dbReference type="InterPro" id="IPR043129">
    <property type="entry name" value="ATPase_NBD"/>
</dbReference>
<name>A0ABZ2F7E6_METCP</name>
<dbReference type="SUPFAM" id="SSF53067">
    <property type="entry name" value="Actin-like ATPase domain"/>
    <property type="match status" value="1"/>
</dbReference>
<dbReference type="PANTHER" id="PTHR10196">
    <property type="entry name" value="SUGAR KINASE"/>
    <property type="match status" value="1"/>
</dbReference>
<dbReference type="EMBL" id="CP104311">
    <property type="protein sequence ID" value="WWF02335.1"/>
    <property type="molecule type" value="Genomic_DNA"/>
</dbReference>
<evidence type="ECO:0000256" key="3">
    <source>
        <dbReference type="ARBA" id="ARBA00022777"/>
    </source>
</evidence>
<proteinExistence type="inferred from homology"/>
<keyword evidence="3 5" id="KW-0418">Kinase</keyword>
<dbReference type="RefSeq" id="WP_232470742.1">
    <property type="nucleotide sequence ID" value="NZ_CP104311.1"/>
</dbReference>
<dbReference type="Proteomes" id="UP001359308">
    <property type="component" value="Chromosome"/>
</dbReference>
<dbReference type="Pfam" id="PF00370">
    <property type="entry name" value="FGGY_N"/>
    <property type="match status" value="1"/>
</dbReference>
<evidence type="ECO:0000256" key="2">
    <source>
        <dbReference type="ARBA" id="ARBA00022679"/>
    </source>
</evidence>
<keyword evidence="2" id="KW-0808">Transferase</keyword>
<reference evidence="5 6" key="1">
    <citation type="submission" date="2022-09" db="EMBL/GenBank/DDBJ databases">
        <authorList>
            <person name="Giprobiosintez L."/>
        </authorList>
    </citation>
    <scope>NUCLEOTIDE SEQUENCE [LARGE SCALE GENOMIC DNA]</scope>
    <source>
        <strain evidence="6">VKPM-B-12549 (GBS-15)</strain>
    </source>
</reference>
<sequence length="164" mass="17900">MTRFVAALDQGTTSTRCILFDRWARICGRAEMEHRQFYPQPGWVEHDAAEIWRNAQAVLAGALADAGATVDEVAAFGIANQRETVVLWDRNTGRPIAPAIVWQDTRTDGICRELARDGGIDRFRGRTGLPVAGDLGDQQAALFGHACFEPGEAKNTYGTGASCY</sequence>
<evidence type="ECO:0000256" key="1">
    <source>
        <dbReference type="ARBA" id="ARBA00009156"/>
    </source>
</evidence>
<evidence type="ECO:0000313" key="5">
    <source>
        <dbReference type="EMBL" id="WWF02335.1"/>
    </source>
</evidence>
<protein>
    <submittedName>
        <fullName evidence="5">FGGY family carbohydrate kinase</fullName>
    </submittedName>
</protein>
<dbReference type="InterPro" id="IPR018484">
    <property type="entry name" value="FGGY_N"/>
</dbReference>
<accession>A0ABZ2F7E6</accession>
<dbReference type="Gene3D" id="3.30.420.40">
    <property type="match status" value="1"/>
</dbReference>
<comment type="similarity">
    <text evidence="1">Belongs to the FGGY kinase family.</text>
</comment>
<dbReference type="PANTHER" id="PTHR10196:SF69">
    <property type="entry name" value="GLYCEROL KINASE"/>
    <property type="match status" value="1"/>
</dbReference>
<gene>
    <name evidence="5" type="ORF">N4J17_01595</name>
</gene>
<dbReference type="GO" id="GO:0016301">
    <property type="term" value="F:kinase activity"/>
    <property type="evidence" value="ECO:0007669"/>
    <property type="project" value="UniProtKB-KW"/>
</dbReference>